<dbReference type="InParanoid" id="A0A6P8IEJ1"/>
<dbReference type="FunFam" id="3.30.70.330:FF:000341">
    <property type="entry name" value="Hephaestus, isoform C"/>
    <property type="match status" value="1"/>
</dbReference>
<evidence type="ECO:0000313" key="7">
    <source>
        <dbReference type="Proteomes" id="UP000515163"/>
    </source>
</evidence>
<evidence type="ECO:0000256" key="2">
    <source>
        <dbReference type="ARBA" id="ARBA00022737"/>
    </source>
</evidence>
<dbReference type="OrthoDB" id="296632at2759"/>
<evidence type="ECO:0000256" key="1">
    <source>
        <dbReference type="ARBA" id="ARBA00022553"/>
    </source>
</evidence>
<feature type="domain" description="RRM" evidence="6">
    <location>
        <begin position="446"/>
        <end position="520"/>
    </location>
</feature>
<dbReference type="PANTHER" id="PTHR15592">
    <property type="entry name" value="MATRIN 3/NUCLEAR PROTEIN 220-RELATED"/>
    <property type="match status" value="1"/>
</dbReference>
<dbReference type="GO" id="GO:0003723">
    <property type="term" value="F:RNA binding"/>
    <property type="evidence" value="ECO:0007669"/>
    <property type="project" value="UniProtKB-UniRule"/>
</dbReference>
<dbReference type="GO" id="GO:0006397">
    <property type="term" value="P:mRNA processing"/>
    <property type="evidence" value="ECO:0007669"/>
    <property type="project" value="InterPro"/>
</dbReference>
<dbReference type="SUPFAM" id="SSF54928">
    <property type="entry name" value="RNA-binding domain, RBD"/>
    <property type="match status" value="4"/>
</dbReference>
<dbReference type="Gene3D" id="3.30.70.330">
    <property type="match status" value="4"/>
</dbReference>
<dbReference type="Proteomes" id="UP000515163">
    <property type="component" value="Unplaced"/>
</dbReference>
<dbReference type="PROSITE" id="PS50102">
    <property type="entry name" value="RRM"/>
    <property type="match status" value="4"/>
</dbReference>
<dbReference type="InterPro" id="IPR000504">
    <property type="entry name" value="RRM_dom"/>
</dbReference>
<dbReference type="CDD" id="cd12425">
    <property type="entry name" value="RRM4_PTBP1_like"/>
    <property type="match status" value="1"/>
</dbReference>
<keyword evidence="1" id="KW-0597">Phosphoprotein</keyword>
<dbReference type="Pfam" id="PF00076">
    <property type="entry name" value="RRM_1"/>
    <property type="match status" value="1"/>
</dbReference>
<keyword evidence="7" id="KW-1185">Reference proteome</keyword>
<proteinExistence type="predicted"/>
<evidence type="ECO:0000256" key="5">
    <source>
        <dbReference type="SAM" id="MobiDB-lite"/>
    </source>
</evidence>
<dbReference type="NCBIfam" id="TIGR01649">
    <property type="entry name" value="hnRNP-L_PTB"/>
    <property type="match status" value="1"/>
</dbReference>
<gene>
    <name evidence="8" type="primary">LOC116299721</name>
</gene>
<evidence type="ECO:0000313" key="8">
    <source>
        <dbReference type="RefSeq" id="XP_031564300.1"/>
    </source>
</evidence>
<keyword evidence="2" id="KW-0677">Repeat</keyword>
<feature type="domain" description="RRM" evidence="6">
    <location>
        <begin position="45"/>
        <end position="119"/>
    </location>
</feature>
<evidence type="ECO:0000256" key="3">
    <source>
        <dbReference type="ARBA" id="ARBA00022884"/>
    </source>
</evidence>
<dbReference type="KEGG" id="aten:116299721"/>
<dbReference type="Pfam" id="PF11835">
    <property type="entry name" value="RRM_8"/>
    <property type="match status" value="1"/>
</dbReference>
<feature type="domain" description="RRM" evidence="6">
    <location>
        <begin position="179"/>
        <end position="255"/>
    </location>
</feature>
<protein>
    <submittedName>
        <fullName evidence="8">Polypyrimidine tract-binding protein 2-like</fullName>
    </submittedName>
</protein>
<feature type="region of interest" description="Disordered" evidence="5">
    <location>
        <begin position="405"/>
        <end position="426"/>
    </location>
</feature>
<dbReference type="CDD" id="cd12693">
    <property type="entry name" value="RRM2_PTBP1_like"/>
    <property type="match status" value="1"/>
</dbReference>
<dbReference type="InterPro" id="IPR012677">
    <property type="entry name" value="Nucleotide-bd_a/b_plait_sf"/>
</dbReference>
<reference evidence="8" key="1">
    <citation type="submission" date="2025-08" db="UniProtKB">
        <authorList>
            <consortium name="RefSeq"/>
        </authorList>
    </citation>
    <scope>IDENTIFICATION</scope>
    <source>
        <tissue evidence="8">Tentacle</tissue>
    </source>
</reference>
<dbReference type="GO" id="GO:0005634">
    <property type="term" value="C:nucleus"/>
    <property type="evidence" value="ECO:0007669"/>
    <property type="project" value="InterPro"/>
</dbReference>
<dbReference type="GeneID" id="116299721"/>
<dbReference type="FunCoup" id="A0A6P8IEJ1">
    <property type="interactions" value="3445"/>
</dbReference>
<dbReference type="InterPro" id="IPR006536">
    <property type="entry name" value="HnRNP-L/PTB"/>
</dbReference>
<name>A0A6P8IEJ1_ACTTE</name>
<dbReference type="AlphaFoldDB" id="A0A6P8IEJ1"/>
<dbReference type="InterPro" id="IPR035979">
    <property type="entry name" value="RBD_domain_sf"/>
</dbReference>
<dbReference type="CDD" id="cd12423">
    <property type="entry name" value="RRM3_PTBP1_like"/>
    <property type="match status" value="1"/>
</dbReference>
<dbReference type="SMART" id="SM00360">
    <property type="entry name" value="RRM"/>
    <property type="match status" value="4"/>
</dbReference>
<accession>A0A6P8IEJ1</accession>
<evidence type="ECO:0000259" key="6">
    <source>
        <dbReference type="PROSITE" id="PS50102"/>
    </source>
</evidence>
<feature type="domain" description="RRM" evidence="6">
    <location>
        <begin position="330"/>
        <end position="404"/>
    </location>
</feature>
<organism evidence="7 8">
    <name type="scientific">Actinia tenebrosa</name>
    <name type="common">Australian red waratah sea anemone</name>
    <dbReference type="NCBI Taxonomy" id="6105"/>
    <lineage>
        <taxon>Eukaryota</taxon>
        <taxon>Metazoa</taxon>
        <taxon>Cnidaria</taxon>
        <taxon>Anthozoa</taxon>
        <taxon>Hexacorallia</taxon>
        <taxon>Actiniaria</taxon>
        <taxon>Actiniidae</taxon>
        <taxon>Actinia</taxon>
    </lineage>
</organism>
<keyword evidence="3 4" id="KW-0694">RNA-binding</keyword>
<evidence type="ECO:0000256" key="4">
    <source>
        <dbReference type="PROSITE-ProRule" id="PRU00176"/>
    </source>
</evidence>
<sequence>MTTVAALAGLASGTKRSADDIISSMAGISNDQKKARIDNTNPPSKVLHLRNVPSDASDAEIIALGIPFGRVTNVLMLKGKNQAFLEMESESKAIALANYYSYVTPTVRNRPIYVQYSKHKELTTNESQHAPGTSHILAAASSSEVVAAAGSALSGLSANQLSSSTSTSTAEAGGAGCVLRIVISNIIYPVTLDILHQIFSKYGTVLRIVTFTKNDQFQALAEFSQASEALSAKYCLDGQNIYTGCNTLRIDFSKLTNLNVKYNTEKSRDYTRPDMPPGDVDGAAAFSLPGLGNASSVLGNPAALLGLPMGLPLANISMAGVNQRYQGGSPLVLVSNLNEEMITCDALFTLFGCYGDVQRVKILFNKKDTALVQFSNAQQAQTSIAHLNGVRVYGKEIKVTVSKHSSVSLPKEGEDNNLTKDYSNSPLHRFKKPGSKNFQNIFPPSRTLHLSNIPEGVTEEELTAHFSEAGEVTDFRFLPKDHKMAHLTMASPEEAIDALIKMHNYKISESHHLRVSFARSSN</sequence>
<dbReference type="Pfam" id="PF13893">
    <property type="entry name" value="RRM_5"/>
    <property type="match status" value="1"/>
</dbReference>
<dbReference type="InterPro" id="IPR021790">
    <property type="entry name" value="PTBP1-like_RRM2"/>
</dbReference>
<dbReference type="RefSeq" id="XP_031564300.1">
    <property type="nucleotide sequence ID" value="XM_031708440.1"/>
</dbReference>